<gene>
    <name evidence="2" type="ORF">HD594_002505</name>
</gene>
<keyword evidence="3" id="KW-1185">Reference proteome</keyword>
<evidence type="ECO:0000313" key="2">
    <source>
        <dbReference type="EMBL" id="MBB6392192.1"/>
    </source>
</evidence>
<comment type="caution">
    <text evidence="2">The sequence shown here is derived from an EMBL/GenBank/DDBJ whole genome shotgun (WGS) entry which is preliminary data.</text>
</comment>
<accession>A0A7X0KVF7</accession>
<dbReference type="RefSeq" id="WP_184751288.1">
    <property type="nucleotide sequence ID" value="NZ_BAAAJR010000011.1"/>
</dbReference>
<sequence length="111" mass="11822">MNTNRTQTGRRTGIVLVLALAIAAGFVAPTAAAALGHAVGAASVTGSRWLPVDEADSVTIVERPAFVDPLAPADRAERIVVRELERRRQLVLDLQGLTADRLERELARQGG</sequence>
<dbReference type="AlphaFoldDB" id="A0A7X0KVF7"/>
<dbReference type="Proteomes" id="UP000537775">
    <property type="component" value="Unassembled WGS sequence"/>
</dbReference>
<evidence type="ECO:0000313" key="3">
    <source>
        <dbReference type="Proteomes" id="UP000537775"/>
    </source>
</evidence>
<proteinExistence type="predicted"/>
<keyword evidence="1" id="KW-0732">Signal</keyword>
<feature type="chain" id="PRO_5030546375" evidence="1">
    <location>
        <begin position="34"/>
        <end position="111"/>
    </location>
</feature>
<organism evidence="2 3">
    <name type="scientific">Microbacterium thalassium</name>
    <dbReference type="NCBI Taxonomy" id="362649"/>
    <lineage>
        <taxon>Bacteria</taxon>
        <taxon>Bacillati</taxon>
        <taxon>Actinomycetota</taxon>
        <taxon>Actinomycetes</taxon>
        <taxon>Micrococcales</taxon>
        <taxon>Microbacteriaceae</taxon>
        <taxon>Microbacterium</taxon>
    </lineage>
</organism>
<feature type="signal peptide" evidence="1">
    <location>
        <begin position="1"/>
        <end position="33"/>
    </location>
</feature>
<dbReference type="EMBL" id="JACHML010000001">
    <property type="protein sequence ID" value="MBB6392192.1"/>
    <property type="molecule type" value="Genomic_DNA"/>
</dbReference>
<evidence type="ECO:0000256" key="1">
    <source>
        <dbReference type="SAM" id="SignalP"/>
    </source>
</evidence>
<reference evidence="2 3" key="1">
    <citation type="submission" date="2020-08" db="EMBL/GenBank/DDBJ databases">
        <title>Sequencing the genomes of 1000 actinobacteria strains.</title>
        <authorList>
            <person name="Klenk H.-P."/>
        </authorList>
    </citation>
    <scope>NUCLEOTIDE SEQUENCE [LARGE SCALE GENOMIC DNA]</scope>
    <source>
        <strain evidence="2 3">DSM 12511</strain>
    </source>
</reference>
<name>A0A7X0KVF7_9MICO</name>
<protein>
    <submittedName>
        <fullName evidence="2">Uncharacterized protein</fullName>
    </submittedName>
</protein>